<dbReference type="Gene3D" id="1.25.40.10">
    <property type="entry name" value="Tetratricopeptide repeat domain"/>
    <property type="match status" value="1"/>
</dbReference>
<dbReference type="PANTHER" id="PTHR45641">
    <property type="entry name" value="TETRATRICOPEPTIDE REPEAT PROTEIN (AFU_ORTHOLOGUE AFUA_6G03870)"/>
    <property type="match status" value="1"/>
</dbReference>
<keyword evidence="2" id="KW-0802">TPR repeat</keyword>
<evidence type="ECO:0000256" key="1">
    <source>
        <dbReference type="ARBA" id="ARBA00022737"/>
    </source>
</evidence>
<gene>
    <name evidence="3" type="ORF">AJ80_08435</name>
</gene>
<evidence type="ECO:0000313" key="4">
    <source>
        <dbReference type="Proteomes" id="UP000224634"/>
    </source>
</evidence>
<dbReference type="OrthoDB" id="4183392at2759"/>
<protein>
    <submittedName>
        <fullName evidence="3">Uncharacterized protein</fullName>
    </submittedName>
</protein>
<keyword evidence="4" id="KW-1185">Reference proteome</keyword>
<dbReference type="SUPFAM" id="SSF48452">
    <property type="entry name" value="TPR-like"/>
    <property type="match status" value="2"/>
</dbReference>
<organism evidence="3 4">
    <name type="scientific">Polytolypa hystricis (strain UAMH7299)</name>
    <dbReference type="NCBI Taxonomy" id="1447883"/>
    <lineage>
        <taxon>Eukaryota</taxon>
        <taxon>Fungi</taxon>
        <taxon>Dikarya</taxon>
        <taxon>Ascomycota</taxon>
        <taxon>Pezizomycotina</taxon>
        <taxon>Eurotiomycetes</taxon>
        <taxon>Eurotiomycetidae</taxon>
        <taxon>Onygenales</taxon>
        <taxon>Onygenales incertae sedis</taxon>
        <taxon>Polytolypa</taxon>
    </lineage>
</organism>
<proteinExistence type="predicted"/>
<dbReference type="Proteomes" id="UP000224634">
    <property type="component" value="Unassembled WGS sequence"/>
</dbReference>
<name>A0A2B7X745_POLH7</name>
<dbReference type="STRING" id="1447883.A0A2B7X745"/>
<comment type="caution">
    <text evidence="3">The sequence shown here is derived from an EMBL/GenBank/DDBJ whole genome shotgun (WGS) entry which is preliminary data.</text>
</comment>
<dbReference type="InterPro" id="IPR011990">
    <property type="entry name" value="TPR-like_helical_dom_sf"/>
</dbReference>
<sequence length="331" mass="38157">MCLPHIDFLVNRSLEYKSHSCDPDMFADIIFRCCWYLYESERCHEGLPLADFALELLRDQTSLAYAQGTDVFGLLWLNTNRPKKALKCFYICLRTRERLLPPNDAFIAVALNHVSLAYTELRDFKQAATYQQRAMDIRLKINCPLIDNSYSNMASILLGLGKLDEAGKMFKRCFSFKDITAGKEFCADNPRFPGDMMLLSKIRHFQGKSEESFRLASRTWTLRQRIFGDKYKTCDPLYQTADSMSCRDPSAAVSLLKKSLKLLQKLPESEGFMARAYFKLWELHGKLGSDSETRKRCKEAALSYRSQARTELNPGEEYSEQSFGLLVPWKL</sequence>
<dbReference type="InterPro" id="IPR019734">
    <property type="entry name" value="TPR_rpt"/>
</dbReference>
<evidence type="ECO:0000313" key="3">
    <source>
        <dbReference type="EMBL" id="PGH04886.1"/>
    </source>
</evidence>
<dbReference type="Pfam" id="PF13181">
    <property type="entry name" value="TPR_8"/>
    <property type="match status" value="1"/>
</dbReference>
<dbReference type="Pfam" id="PF13374">
    <property type="entry name" value="TPR_10"/>
    <property type="match status" value="1"/>
</dbReference>
<reference evidence="3 4" key="1">
    <citation type="submission" date="2017-10" db="EMBL/GenBank/DDBJ databases">
        <title>Comparative genomics in systemic dimorphic fungi from Ajellomycetaceae.</title>
        <authorList>
            <person name="Munoz J.F."/>
            <person name="Mcewen J.G."/>
            <person name="Clay O.K."/>
            <person name="Cuomo C.A."/>
        </authorList>
    </citation>
    <scope>NUCLEOTIDE SEQUENCE [LARGE SCALE GENOMIC DNA]</scope>
    <source>
        <strain evidence="3 4">UAMH7299</strain>
    </source>
</reference>
<accession>A0A2B7X745</accession>
<keyword evidence="1" id="KW-0677">Repeat</keyword>
<dbReference type="AlphaFoldDB" id="A0A2B7X745"/>
<dbReference type="EMBL" id="PDNA01000194">
    <property type="protein sequence ID" value="PGH04886.1"/>
    <property type="molecule type" value="Genomic_DNA"/>
</dbReference>
<evidence type="ECO:0000256" key="2">
    <source>
        <dbReference type="ARBA" id="ARBA00022803"/>
    </source>
</evidence>